<feature type="compositionally biased region" description="Polar residues" evidence="7">
    <location>
        <begin position="28"/>
        <end position="41"/>
    </location>
</feature>
<evidence type="ECO:0000256" key="1">
    <source>
        <dbReference type="ARBA" id="ARBA00004245"/>
    </source>
</evidence>
<keyword evidence="5" id="KW-0206">Cytoskeleton</keyword>
<comment type="caution">
    <text evidence="9">The sequence shown here is derived from an EMBL/GenBank/DDBJ whole genome shotgun (WGS) entry which is preliminary data.</text>
</comment>
<evidence type="ECO:0000256" key="4">
    <source>
        <dbReference type="ARBA" id="ARBA00023054"/>
    </source>
</evidence>
<dbReference type="Pfam" id="PF05010">
    <property type="entry name" value="TACC_C"/>
    <property type="match status" value="1"/>
</dbReference>
<gene>
    <name evidence="9" type="ORF">DdX_03377</name>
</gene>
<accession>A0AAD4NE86</accession>
<keyword evidence="4 6" id="KW-0175">Coiled coil</keyword>
<comment type="subcellular location">
    <subcellularLocation>
        <location evidence="1">Cytoplasm</location>
        <location evidence="1">Cytoskeleton</location>
    </subcellularLocation>
</comment>
<protein>
    <submittedName>
        <fullName evidence="9">Transforming acidic coiled-coil-containing protein (TACC) domain-containing protein</fullName>
    </submittedName>
</protein>
<sequence>MEPNARNSVLNRTMIVSKSKPRRPGLPQVQSGPNSELASEQNENEPGLTLPLSARTTTITRNHHRKETITVDSSQKSFITEIRNAFDEIERMTSLSEREKLTEARNRIFHLVSDKEKEWMASTERYEKDKALKTQINELKIAVSNRTAVKAEAFYKMCEEYGIDMERVLKRDVNVIQKLGAMGTSSVAQSPMDQKEFLKLTQERDQLADEVGSLESNYSNLFKLYEKMRENCLQLKSADETLRNDLAEQSQKYNSLYNLYIELLNSANDKLLSADEELKRIEEENDKKSLGIRMTLKKAEIKVESLESALRVKIKENEELNKICNELLAKREVST</sequence>
<comment type="similarity">
    <text evidence="2">Belongs to the TACC family.</text>
</comment>
<evidence type="ECO:0000256" key="2">
    <source>
        <dbReference type="ARBA" id="ARBA00009423"/>
    </source>
</evidence>
<evidence type="ECO:0000313" key="9">
    <source>
        <dbReference type="EMBL" id="KAI1726653.1"/>
    </source>
</evidence>
<organism evidence="9 10">
    <name type="scientific">Ditylenchus destructor</name>
    <dbReference type="NCBI Taxonomy" id="166010"/>
    <lineage>
        <taxon>Eukaryota</taxon>
        <taxon>Metazoa</taxon>
        <taxon>Ecdysozoa</taxon>
        <taxon>Nematoda</taxon>
        <taxon>Chromadorea</taxon>
        <taxon>Rhabditida</taxon>
        <taxon>Tylenchina</taxon>
        <taxon>Tylenchomorpha</taxon>
        <taxon>Sphaerularioidea</taxon>
        <taxon>Anguinidae</taxon>
        <taxon>Anguininae</taxon>
        <taxon>Ditylenchus</taxon>
    </lineage>
</organism>
<evidence type="ECO:0000259" key="8">
    <source>
        <dbReference type="Pfam" id="PF05010"/>
    </source>
</evidence>
<evidence type="ECO:0000256" key="5">
    <source>
        <dbReference type="ARBA" id="ARBA00023212"/>
    </source>
</evidence>
<evidence type="ECO:0000256" key="7">
    <source>
        <dbReference type="SAM" id="MobiDB-lite"/>
    </source>
</evidence>
<dbReference type="GO" id="GO:0005856">
    <property type="term" value="C:cytoskeleton"/>
    <property type="evidence" value="ECO:0007669"/>
    <property type="project" value="UniProtKB-SubCell"/>
</dbReference>
<dbReference type="InterPro" id="IPR007707">
    <property type="entry name" value="TACC_C"/>
</dbReference>
<dbReference type="EMBL" id="JAKKPZ010000002">
    <property type="protein sequence ID" value="KAI1726653.1"/>
    <property type="molecule type" value="Genomic_DNA"/>
</dbReference>
<proteinExistence type="inferred from homology"/>
<dbReference type="Proteomes" id="UP001201812">
    <property type="component" value="Unassembled WGS sequence"/>
</dbReference>
<feature type="compositionally biased region" description="Polar residues" evidence="7">
    <location>
        <begin position="1"/>
        <end position="16"/>
    </location>
</feature>
<keyword evidence="10" id="KW-1185">Reference proteome</keyword>
<evidence type="ECO:0000256" key="6">
    <source>
        <dbReference type="SAM" id="Coils"/>
    </source>
</evidence>
<reference evidence="9" key="1">
    <citation type="submission" date="2022-01" db="EMBL/GenBank/DDBJ databases">
        <title>Genome Sequence Resource for Two Populations of Ditylenchus destructor, the Migratory Endoparasitic Phytonematode.</title>
        <authorList>
            <person name="Zhang H."/>
            <person name="Lin R."/>
            <person name="Xie B."/>
        </authorList>
    </citation>
    <scope>NUCLEOTIDE SEQUENCE</scope>
    <source>
        <strain evidence="9">BazhouSP</strain>
    </source>
</reference>
<feature type="region of interest" description="Disordered" evidence="7">
    <location>
        <begin position="1"/>
        <end position="49"/>
    </location>
</feature>
<evidence type="ECO:0000256" key="3">
    <source>
        <dbReference type="ARBA" id="ARBA00022490"/>
    </source>
</evidence>
<name>A0AAD4NE86_9BILA</name>
<evidence type="ECO:0000313" key="10">
    <source>
        <dbReference type="Proteomes" id="UP001201812"/>
    </source>
</evidence>
<dbReference type="AlphaFoldDB" id="A0AAD4NE86"/>
<keyword evidence="3" id="KW-0963">Cytoplasm</keyword>
<dbReference type="Gene3D" id="1.20.5.1700">
    <property type="match status" value="1"/>
</dbReference>
<feature type="domain" description="Transforming acidic coiled-coil-containing protein C-terminal" evidence="8">
    <location>
        <begin position="155"/>
        <end position="327"/>
    </location>
</feature>
<feature type="coiled-coil region" evidence="6">
    <location>
        <begin position="264"/>
        <end position="323"/>
    </location>
</feature>